<dbReference type="KEGG" id="clec:106661862"/>
<evidence type="ECO:0000313" key="2">
    <source>
        <dbReference type="Proteomes" id="UP000494040"/>
    </source>
</evidence>
<keyword evidence="2" id="KW-1185">Reference proteome</keyword>
<organism evidence="1 2">
    <name type="scientific">Cimex lectularius</name>
    <name type="common">Bed bug</name>
    <name type="synonym">Acanthia lectularia</name>
    <dbReference type="NCBI Taxonomy" id="79782"/>
    <lineage>
        <taxon>Eukaryota</taxon>
        <taxon>Metazoa</taxon>
        <taxon>Ecdysozoa</taxon>
        <taxon>Arthropoda</taxon>
        <taxon>Hexapoda</taxon>
        <taxon>Insecta</taxon>
        <taxon>Pterygota</taxon>
        <taxon>Neoptera</taxon>
        <taxon>Paraneoptera</taxon>
        <taxon>Hemiptera</taxon>
        <taxon>Heteroptera</taxon>
        <taxon>Panheteroptera</taxon>
        <taxon>Cimicomorpha</taxon>
        <taxon>Cimicidae</taxon>
        <taxon>Cimex</taxon>
    </lineage>
</organism>
<reference evidence="1" key="1">
    <citation type="submission" date="2022-01" db="UniProtKB">
        <authorList>
            <consortium name="EnsemblMetazoa"/>
        </authorList>
    </citation>
    <scope>IDENTIFICATION</scope>
</reference>
<dbReference type="EnsemblMetazoa" id="XM_014385575.2">
    <property type="protein sequence ID" value="XP_014241061.1"/>
    <property type="gene ID" value="LOC106661862"/>
</dbReference>
<dbReference type="AlphaFoldDB" id="A0A8I6REM7"/>
<accession>A0A8I6REM7</accession>
<evidence type="ECO:0000313" key="1">
    <source>
        <dbReference type="EnsemblMetazoa" id="XP_014241061.1"/>
    </source>
</evidence>
<name>A0A8I6REM7_CIMLE</name>
<dbReference type="Proteomes" id="UP000494040">
    <property type="component" value="Unassembled WGS sequence"/>
</dbReference>
<protein>
    <submittedName>
        <fullName evidence="1">Uncharacterized protein</fullName>
    </submittedName>
</protein>
<dbReference type="RefSeq" id="XP_014241061.1">
    <property type="nucleotide sequence ID" value="XM_014385575.2"/>
</dbReference>
<dbReference type="GeneID" id="106661862"/>
<proteinExistence type="predicted"/>
<sequence length="110" mass="12648">MDSNDIYKDFLAQINKNLLKVEEMTAKVTQLYNEVSLMLLEIVTLYDPNVLIKLEELEDAGAKCEEYLAQGQEIKKRLVQFSDPFLPRTTAADYEKLLESVGFNLKKLTN</sequence>